<dbReference type="Gene3D" id="3.30.230.30">
    <property type="entry name" value="Impact, N-terminal domain"/>
    <property type="match status" value="1"/>
</dbReference>
<dbReference type="InterPro" id="IPR020568">
    <property type="entry name" value="Ribosomal_Su5_D2-typ_SF"/>
</dbReference>
<feature type="region of interest" description="Disordered" evidence="1">
    <location>
        <begin position="1"/>
        <end position="70"/>
    </location>
</feature>
<reference evidence="2" key="1">
    <citation type="submission" date="2021-11" db="EMBL/GenBank/DDBJ databases">
        <authorList>
            <consortium name="Genoscope - CEA"/>
            <person name="William W."/>
        </authorList>
    </citation>
    <scope>NUCLEOTIDE SEQUENCE</scope>
</reference>
<gene>
    <name evidence="2" type="ORF">PECAL_5P21830</name>
</gene>
<evidence type="ECO:0000313" key="3">
    <source>
        <dbReference type="Proteomes" id="UP000789595"/>
    </source>
</evidence>
<comment type="caution">
    <text evidence="2">The sequence shown here is derived from an EMBL/GenBank/DDBJ whole genome shotgun (WGS) entry which is preliminary data.</text>
</comment>
<protein>
    <submittedName>
        <fullName evidence="2">Uncharacterized protein</fullName>
    </submittedName>
</protein>
<dbReference type="Proteomes" id="UP000789595">
    <property type="component" value="Unassembled WGS sequence"/>
</dbReference>
<evidence type="ECO:0000313" key="2">
    <source>
        <dbReference type="EMBL" id="CAH0377645.1"/>
    </source>
</evidence>
<proteinExistence type="predicted"/>
<feature type="non-terminal residue" evidence="2">
    <location>
        <position position="1"/>
    </location>
</feature>
<evidence type="ECO:0000256" key="1">
    <source>
        <dbReference type="SAM" id="MobiDB-lite"/>
    </source>
</evidence>
<accession>A0A8J2SYM6</accession>
<dbReference type="OrthoDB" id="69641at2759"/>
<keyword evidence="3" id="KW-1185">Reference proteome</keyword>
<name>A0A8J2SYM6_9STRA</name>
<organism evidence="2 3">
    <name type="scientific">Pelagomonas calceolata</name>
    <dbReference type="NCBI Taxonomy" id="35677"/>
    <lineage>
        <taxon>Eukaryota</taxon>
        <taxon>Sar</taxon>
        <taxon>Stramenopiles</taxon>
        <taxon>Ochrophyta</taxon>
        <taxon>Pelagophyceae</taxon>
        <taxon>Pelagomonadales</taxon>
        <taxon>Pelagomonadaceae</taxon>
        <taxon>Pelagomonas</taxon>
    </lineage>
</organism>
<feature type="region of interest" description="Disordered" evidence="1">
    <location>
        <begin position="209"/>
        <end position="228"/>
    </location>
</feature>
<sequence>SFLARRAQGERLRAASPSKTNKARMPSVDIVLPTSPATIPAPPVHWSTSPEQSVATPADAVQEDEDGPPPITSTEAVVFRGMRFRGHAVPVVSDEDVAAFMNDTSVAIGVSPCAFRLADGGEGSDDNGDVGTGQKLLDLLRRWDVENVALCVTRDDSQSLVSSDVLGAKRFKLSLDCAKIVLEACYDDAAPVLRSREVDGGTGQYFDVVNRSGIPPSRDKPRRATPSIFTTPRKTSIVKDEREPPPQLDMTRRNEIRALREPHGDVELVFRCACALVDGPRWLKPKAAPKTGGPASGWVETWVDVRLALGEHDVQSRLDAVDDVDHEAQDAVRDALVKAGLGPRATDRLRARNEVASEFLPWLWDRIAEDPRGTYQSLAAATSPGRRGSSELLVGRTLAVPPDARQWTRVGGRTQLAMDTVDRTSEFLC</sequence>
<feature type="compositionally biased region" description="Polar residues" evidence="1">
    <location>
        <begin position="46"/>
        <end position="55"/>
    </location>
</feature>
<dbReference type="InterPro" id="IPR036956">
    <property type="entry name" value="Impact_N_sf"/>
</dbReference>
<dbReference type="SUPFAM" id="SSF54211">
    <property type="entry name" value="Ribosomal protein S5 domain 2-like"/>
    <property type="match status" value="1"/>
</dbReference>
<dbReference type="EMBL" id="CAKKNE010000005">
    <property type="protein sequence ID" value="CAH0377645.1"/>
    <property type="molecule type" value="Genomic_DNA"/>
</dbReference>
<dbReference type="AlphaFoldDB" id="A0A8J2SYM6"/>